<evidence type="ECO:0000256" key="1">
    <source>
        <dbReference type="SAM" id="MobiDB-lite"/>
    </source>
</evidence>
<name>A0ABX6C3X2_9CHLR</name>
<organism evidence="2 3">
    <name type="scientific">Tepidiforma bonchosmolovskayae</name>
    <dbReference type="NCBI Taxonomy" id="2601677"/>
    <lineage>
        <taxon>Bacteria</taxon>
        <taxon>Bacillati</taxon>
        <taxon>Chloroflexota</taxon>
        <taxon>Tepidiformia</taxon>
        <taxon>Tepidiformales</taxon>
        <taxon>Tepidiformaceae</taxon>
        <taxon>Tepidiforma</taxon>
    </lineage>
</organism>
<dbReference type="EMBL" id="CP042829">
    <property type="protein sequence ID" value="QFG03962.1"/>
    <property type="molecule type" value="Genomic_DNA"/>
</dbReference>
<dbReference type="Proteomes" id="UP000326331">
    <property type="component" value="Chromosome"/>
</dbReference>
<gene>
    <name evidence="2" type="ORF">Tbon_11925</name>
</gene>
<feature type="compositionally biased region" description="Basic and acidic residues" evidence="1">
    <location>
        <begin position="129"/>
        <end position="143"/>
    </location>
</feature>
<proteinExistence type="predicted"/>
<reference evidence="2 3" key="1">
    <citation type="submission" date="2019-10" db="EMBL/GenBank/DDBJ databases">
        <title>Thermopilla bonchosmolovskayae gen. nov., sp. nov., a moderately thermophilic Chloroflexi bacterium from a Chukotka hot spring (Arctic, Russia), representing a novel classis Thermopillaia, which include previously uncultivated lineage OLB14.</title>
        <authorList>
            <person name="Kochetkova T.V."/>
            <person name="Zayulina K.S."/>
            <person name="Zhigarkov V.S."/>
            <person name="Minaev N.V."/>
            <person name="Novikov A."/>
            <person name="Toshchakov S.V."/>
            <person name="Elcheninov A.G."/>
            <person name="Kublanov I.V."/>
        </authorList>
    </citation>
    <scope>NUCLEOTIDE SEQUENCE [LARGE SCALE GENOMIC DNA]</scope>
    <source>
        <strain evidence="2 3">3753O</strain>
    </source>
</reference>
<feature type="region of interest" description="Disordered" evidence="1">
    <location>
        <begin position="120"/>
        <end position="154"/>
    </location>
</feature>
<evidence type="ECO:0000313" key="3">
    <source>
        <dbReference type="Proteomes" id="UP000326331"/>
    </source>
</evidence>
<accession>A0ABX6C3X2</accession>
<sequence>MSQEVSCLACQFRKASNRAVRDFIANGFLPTNFTGIVLSESDRFLFLIQTNNGRQVGLVGIEFTAIPAIVHQLIVAYQSYLGQSIKGGVCPAITLQSPKIQREGSTTGQTALKAVLPPRQPLWPLLPDAESKRGERTGNERDSSGPCGSIRSRA</sequence>
<evidence type="ECO:0008006" key="4">
    <source>
        <dbReference type="Google" id="ProtNLM"/>
    </source>
</evidence>
<keyword evidence="3" id="KW-1185">Reference proteome</keyword>
<evidence type="ECO:0000313" key="2">
    <source>
        <dbReference type="EMBL" id="QFG03962.1"/>
    </source>
</evidence>
<protein>
    <recommendedName>
        <fullName evidence="4">Longin domain-containing protein</fullName>
    </recommendedName>
</protein>
<dbReference type="RefSeq" id="WP_158067908.1">
    <property type="nucleotide sequence ID" value="NZ_CP042829.1"/>
</dbReference>